<organism evidence="5 6">
    <name type="scientific">Cryptosporangium japonicum</name>
    <dbReference type="NCBI Taxonomy" id="80872"/>
    <lineage>
        <taxon>Bacteria</taxon>
        <taxon>Bacillati</taxon>
        <taxon>Actinomycetota</taxon>
        <taxon>Actinomycetes</taxon>
        <taxon>Cryptosporangiales</taxon>
        <taxon>Cryptosporangiaceae</taxon>
        <taxon>Cryptosporangium</taxon>
    </lineage>
</organism>
<evidence type="ECO:0000259" key="3">
    <source>
        <dbReference type="Pfam" id="PF13622"/>
    </source>
</evidence>
<evidence type="ECO:0000313" key="5">
    <source>
        <dbReference type="EMBL" id="GAA0233299.1"/>
    </source>
</evidence>
<protein>
    <submittedName>
        <fullName evidence="5">Acyl-CoA thioesterase II</fullName>
    </submittedName>
</protein>
<dbReference type="Pfam" id="PF20789">
    <property type="entry name" value="4HBT_3C"/>
    <property type="match status" value="1"/>
</dbReference>
<evidence type="ECO:0000259" key="4">
    <source>
        <dbReference type="Pfam" id="PF20789"/>
    </source>
</evidence>
<evidence type="ECO:0000256" key="2">
    <source>
        <dbReference type="ARBA" id="ARBA00022801"/>
    </source>
</evidence>
<keyword evidence="6" id="KW-1185">Reference proteome</keyword>
<comment type="similarity">
    <text evidence="1">Belongs to the C/M/P thioester hydrolase family.</text>
</comment>
<evidence type="ECO:0000256" key="1">
    <source>
        <dbReference type="ARBA" id="ARBA00006538"/>
    </source>
</evidence>
<feature type="domain" description="Acyl-CoA thioesterase-like N-terminal HotDog" evidence="3">
    <location>
        <begin position="29"/>
        <end position="100"/>
    </location>
</feature>
<dbReference type="Proteomes" id="UP001500967">
    <property type="component" value="Unassembled WGS sequence"/>
</dbReference>
<dbReference type="CDD" id="cd03444">
    <property type="entry name" value="Thioesterase_II_repeat1"/>
    <property type="match status" value="1"/>
</dbReference>
<dbReference type="PANTHER" id="PTHR11066">
    <property type="entry name" value="ACYL-COA THIOESTERASE"/>
    <property type="match status" value="1"/>
</dbReference>
<dbReference type="RefSeq" id="WP_344648304.1">
    <property type="nucleotide sequence ID" value="NZ_BAAAGX010000007.1"/>
</dbReference>
<dbReference type="CDD" id="cd03445">
    <property type="entry name" value="Thioesterase_II_repeat2"/>
    <property type="match status" value="1"/>
</dbReference>
<evidence type="ECO:0000313" key="6">
    <source>
        <dbReference type="Proteomes" id="UP001500967"/>
    </source>
</evidence>
<sequence length="277" mass="29061">MTSLAALLDVEAIGEGRYRGESDGMPLPQPFGGRLVGQSVVAAGRTLPADRAVHTVRTTFLRAGRIGHPVTLQVEPLRTGRRVSVLEVGVHQDGRELCRSWVTAAADVPDGVRHAAAPAVVAGPDTSTPLAGLAVDDGGLGALWDGFTAVDVRVAGTGEDGRVHVWMRCDALPPDPLLHRAATAYASDLMLMATVVARHGVPVGHERSLAAEWNAVSLDHALTFTGDGRADDWQLFSQFSPSARGGRAVVTATVSDRAGHPSADVSQLALVWPRASE</sequence>
<dbReference type="Pfam" id="PF13622">
    <property type="entry name" value="4HBT_3"/>
    <property type="match status" value="1"/>
</dbReference>
<proteinExistence type="inferred from homology"/>
<gene>
    <name evidence="5" type="ORF">GCM10009539_18290</name>
</gene>
<dbReference type="InterPro" id="IPR003703">
    <property type="entry name" value="Acyl_CoA_thio"/>
</dbReference>
<dbReference type="SUPFAM" id="SSF54637">
    <property type="entry name" value="Thioesterase/thiol ester dehydrase-isomerase"/>
    <property type="match status" value="2"/>
</dbReference>
<feature type="domain" description="Acyl-CoA thioesterase-like C-terminal" evidence="4">
    <location>
        <begin position="157"/>
        <end position="271"/>
    </location>
</feature>
<reference evidence="6" key="1">
    <citation type="journal article" date="2019" name="Int. J. Syst. Evol. Microbiol.">
        <title>The Global Catalogue of Microorganisms (GCM) 10K type strain sequencing project: providing services to taxonomists for standard genome sequencing and annotation.</title>
        <authorList>
            <consortium name="The Broad Institute Genomics Platform"/>
            <consortium name="The Broad Institute Genome Sequencing Center for Infectious Disease"/>
            <person name="Wu L."/>
            <person name="Ma J."/>
        </authorList>
    </citation>
    <scope>NUCLEOTIDE SEQUENCE [LARGE SCALE GENOMIC DNA]</scope>
    <source>
        <strain evidence="6">JCM 10425</strain>
    </source>
</reference>
<dbReference type="InterPro" id="IPR049449">
    <property type="entry name" value="TesB_ACOT8-like_N"/>
</dbReference>
<dbReference type="InterPro" id="IPR029069">
    <property type="entry name" value="HotDog_dom_sf"/>
</dbReference>
<comment type="caution">
    <text evidence="5">The sequence shown here is derived from an EMBL/GenBank/DDBJ whole genome shotgun (WGS) entry which is preliminary data.</text>
</comment>
<name>A0ABP3DI48_9ACTN</name>
<dbReference type="InterPro" id="IPR049450">
    <property type="entry name" value="ACOT8-like_C"/>
</dbReference>
<dbReference type="PANTHER" id="PTHR11066:SF34">
    <property type="entry name" value="ACYL-COENZYME A THIOESTERASE 8"/>
    <property type="match status" value="1"/>
</dbReference>
<dbReference type="EMBL" id="BAAAGX010000007">
    <property type="protein sequence ID" value="GAA0233299.1"/>
    <property type="molecule type" value="Genomic_DNA"/>
</dbReference>
<keyword evidence="2" id="KW-0378">Hydrolase</keyword>
<dbReference type="Gene3D" id="2.40.160.210">
    <property type="entry name" value="Acyl-CoA thioesterase, double hotdog domain"/>
    <property type="match status" value="1"/>
</dbReference>
<dbReference type="InterPro" id="IPR042171">
    <property type="entry name" value="Acyl-CoA_hotdog"/>
</dbReference>
<accession>A0ABP3DI48</accession>